<keyword evidence="3" id="KW-0472">Membrane</keyword>
<dbReference type="PANTHER" id="PTHR43649">
    <property type="entry name" value="ARABINOSE-BINDING PROTEIN-RELATED"/>
    <property type="match status" value="1"/>
</dbReference>
<keyword evidence="1" id="KW-1003">Cell membrane</keyword>
<evidence type="ECO:0000256" key="3">
    <source>
        <dbReference type="ARBA" id="ARBA00023136"/>
    </source>
</evidence>
<sequence>MVYGNSQSKHWRKLSAVSLVTAFSLGLIGCSGSAGTPAPGDKKASEESKEPFRITMMNQSVLAEPPRADDPIVKAVEKHTNTKLEIQWVPGSTYDEKLNATVASGQLPMVILVNGKPMPIINAIRAGHFWEIGSYLKDYPNLERAMNKDVLRNTAVDNKNYYIFRSRSLVGDGMIYRTDWLQSLGLKPPANLDELYNVIKAFTLNDPDKNGKQDTIGMGEESSIRGFKFVMAANGGGNEWELKDGKLAPTTFTKPYLDTMNFYRRLYQEKLINLDFAITTRVKNIDNVNKGLYGLRLGDPDFITRHSELFKINPKAELDVSSTINGPQGAKVLMDSGWSGAFLIPKQSVKTEAELKKILAYFDKLSDEAGQNIFEWGLEGVHYTVENGKAKRTPEQDTKYASEVIHLQQAMQVSDGSRAMPGDMDKYTAKYKAAKKAVANNLVVNPAAAYITPTLVSKGSELNKIVNDGRVKYIMGEIDEKGWKDVLDKWTKAGGDKVIEEINQEYAKDPNKK</sequence>
<dbReference type="Pfam" id="PF01547">
    <property type="entry name" value="SBP_bac_1"/>
    <property type="match status" value="1"/>
</dbReference>
<evidence type="ECO:0000256" key="1">
    <source>
        <dbReference type="ARBA" id="ARBA00022475"/>
    </source>
</evidence>
<evidence type="ECO:0000313" key="7">
    <source>
        <dbReference type="Proteomes" id="UP000295636"/>
    </source>
</evidence>
<reference evidence="6 7" key="1">
    <citation type="submission" date="2019-03" db="EMBL/GenBank/DDBJ databases">
        <title>This is whole genome sequence of Paenibacillus sp MS74 strain.</title>
        <authorList>
            <person name="Trinh H.N."/>
        </authorList>
    </citation>
    <scope>NUCLEOTIDE SEQUENCE [LARGE SCALE GENOMIC DNA]</scope>
    <source>
        <strain evidence="6 7">MS74</strain>
    </source>
</reference>
<dbReference type="RefSeq" id="WP_133225320.1">
    <property type="nucleotide sequence ID" value="NZ_SMRT01000001.1"/>
</dbReference>
<protein>
    <submittedName>
        <fullName evidence="6">Extracellular solute-binding protein</fullName>
    </submittedName>
</protein>
<dbReference type="Proteomes" id="UP000295636">
    <property type="component" value="Unassembled WGS sequence"/>
</dbReference>
<evidence type="ECO:0000256" key="5">
    <source>
        <dbReference type="ARBA" id="ARBA00023288"/>
    </source>
</evidence>
<dbReference type="PANTHER" id="PTHR43649:SF33">
    <property type="entry name" value="POLYGALACTURONAN_RHAMNOGALACTURONAN-BINDING PROTEIN YTCQ"/>
    <property type="match status" value="1"/>
</dbReference>
<dbReference type="InterPro" id="IPR006059">
    <property type="entry name" value="SBP"/>
</dbReference>
<gene>
    <name evidence="6" type="ORF">E1757_03000</name>
</gene>
<keyword evidence="2" id="KW-0732">Signal</keyword>
<dbReference type="AlphaFoldDB" id="A0A4R5KX36"/>
<keyword evidence="5" id="KW-0449">Lipoprotein</keyword>
<evidence type="ECO:0000313" key="6">
    <source>
        <dbReference type="EMBL" id="TDG00610.1"/>
    </source>
</evidence>
<accession>A0A4R5KX36</accession>
<name>A0A4R5KX36_9BACL</name>
<keyword evidence="7" id="KW-1185">Reference proteome</keyword>
<evidence type="ECO:0000256" key="2">
    <source>
        <dbReference type="ARBA" id="ARBA00022729"/>
    </source>
</evidence>
<dbReference type="Gene3D" id="3.40.190.10">
    <property type="entry name" value="Periplasmic binding protein-like II"/>
    <property type="match status" value="2"/>
</dbReference>
<dbReference type="EMBL" id="SMRT01000001">
    <property type="protein sequence ID" value="TDG00610.1"/>
    <property type="molecule type" value="Genomic_DNA"/>
</dbReference>
<dbReference type="InterPro" id="IPR050490">
    <property type="entry name" value="Bact_solute-bd_prot1"/>
</dbReference>
<dbReference type="OrthoDB" id="2496013at2"/>
<dbReference type="SUPFAM" id="SSF53850">
    <property type="entry name" value="Periplasmic binding protein-like II"/>
    <property type="match status" value="1"/>
</dbReference>
<evidence type="ECO:0000256" key="4">
    <source>
        <dbReference type="ARBA" id="ARBA00023139"/>
    </source>
</evidence>
<organism evidence="6 7">
    <name type="scientific">Paenibacillus piri</name>
    <dbReference type="NCBI Taxonomy" id="2547395"/>
    <lineage>
        <taxon>Bacteria</taxon>
        <taxon>Bacillati</taxon>
        <taxon>Bacillota</taxon>
        <taxon>Bacilli</taxon>
        <taxon>Bacillales</taxon>
        <taxon>Paenibacillaceae</taxon>
        <taxon>Paenibacillus</taxon>
    </lineage>
</organism>
<comment type="caution">
    <text evidence="6">The sequence shown here is derived from an EMBL/GenBank/DDBJ whole genome shotgun (WGS) entry which is preliminary data.</text>
</comment>
<proteinExistence type="predicted"/>
<keyword evidence="4" id="KW-0564">Palmitate</keyword>